<feature type="region of interest" description="Disordered" evidence="1">
    <location>
        <begin position="25"/>
        <end position="52"/>
    </location>
</feature>
<dbReference type="InterPro" id="IPR039424">
    <property type="entry name" value="SBP_5"/>
</dbReference>
<dbReference type="GO" id="GO:1904680">
    <property type="term" value="F:peptide transmembrane transporter activity"/>
    <property type="evidence" value="ECO:0007669"/>
    <property type="project" value="TreeGrafter"/>
</dbReference>
<feature type="signal peptide" evidence="2">
    <location>
        <begin position="1"/>
        <end position="25"/>
    </location>
</feature>
<dbReference type="PROSITE" id="PS51257">
    <property type="entry name" value="PROKAR_LIPOPROTEIN"/>
    <property type="match status" value="1"/>
</dbReference>
<evidence type="ECO:0000259" key="3">
    <source>
        <dbReference type="Pfam" id="PF00496"/>
    </source>
</evidence>
<name>A0A3A9YJB6_9ACTN</name>
<dbReference type="CDD" id="cd08501">
    <property type="entry name" value="PBP2_Lpqw"/>
    <property type="match status" value="1"/>
</dbReference>
<dbReference type="PANTHER" id="PTHR30290:SF65">
    <property type="entry name" value="MONOACYL PHOSPHATIDYLINOSITOL TETRAMANNOSIDE-BINDING PROTEIN LPQW-RELATED"/>
    <property type="match status" value="1"/>
</dbReference>
<evidence type="ECO:0000313" key="5">
    <source>
        <dbReference type="Proteomes" id="UP000272474"/>
    </source>
</evidence>
<accession>A0A3A9YJB6</accession>
<dbReference type="Proteomes" id="UP000272474">
    <property type="component" value="Unassembled WGS sequence"/>
</dbReference>
<dbReference type="RefSeq" id="WP_120684893.1">
    <property type="nucleotide sequence ID" value="NZ_RBAL01000030.1"/>
</dbReference>
<dbReference type="GO" id="GO:0042597">
    <property type="term" value="C:periplasmic space"/>
    <property type="evidence" value="ECO:0007669"/>
    <property type="project" value="UniProtKB-ARBA"/>
</dbReference>
<dbReference type="PANTHER" id="PTHR30290">
    <property type="entry name" value="PERIPLASMIC BINDING COMPONENT OF ABC TRANSPORTER"/>
    <property type="match status" value="1"/>
</dbReference>
<keyword evidence="2" id="KW-0732">Signal</keyword>
<gene>
    <name evidence="4" type="ORF">D7294_29560</name>
</gene>
<dbReference type="AlphaFoldDB" id="A0A3A9YJB6"/>
<evidence type="ECO:0000256" key="2">
    <source>
        <dbReference type="SAM" id="SignalP"/>
    </source>
</evidence>
<evidence type="ECO:0000256" key="1">
    <source>
        <dbReference type="SAM" id="MobiDB-lite"/>
    </source>
</evidence>
<feature type="domain" description="Solute-binding protein family 5" evidence="3">
    <location>
        <begin position="101"/>
        <end position="484"/>
    </location>
</feature>
<dbReference type="OrthoDB" id="7888869at2"/>
<dbReference type="PIRSF" id="PIRSF002741">
    <property type="entry name" value="MppA"/>
    <property type="match status" value="1"/>
</dbReference>
<comment type="caution">
    <text evidence="4">The sequence shown here is derived from an EMBL/GenBank/DDBJ whole genome shotgun (WGS) entry which is preliminary data.</text>
</comment>
<organism evidence="4 5">
    <name type="scientific">Streptomyces hoynatensis</name>
    <dbReference type="NCBI Taxonomy" id="1141874"/>
    <lineage>
        <taxon>Bacteria</taxon>
        <taxon>Bacillati</taxon>
        <taxon>Actinomycetota</taxon>
        <taxon>Actinomycetes</taxon>
        <taxon>Kitasatosporales</taxon>
        <taxon>Streptomycetaceae</taxon>
        <taxon>Streptomyces</taxon>
    </lineage>
</organism>
<protein>
    <submittedName>
        <fullName evidence="4">ABC transporter family substrate-binding protein</fullName>
    </submittedName>
</protein>
<dbReference type="GO" id="GO:0043190">
    <property type="term" value="C:ATP-binding cassette (ABC) transporter complex"/>
    <property type="evidence" value="ECO:0007669"/>
    <property type="project" value="InterPro"/>
</dbReference>
<keyword evidence="5" id="KW-1185">Reference proteome</keyword>
<dbReference type="Gene3D" id="3.40.190.10">
    <property type="entry name" value="Periplasmic binding protein-like II"/>
    <property type="match status" value="1"/>
</dbReference>
<reference evidence="4 5" key="1">
    <citation type="journal article" date="2014" name="Int. J. Syst. Evol. Microbiol.">
        <title>Streptomyces hoynatensis sp. nov., isolated from deep marine sediment.</title>
        <authorList>
            <person name="Veyisoglu A."/>
            <person name="Sahin N."/>
        </authorList>
    </citation>
    <scope>NUCLEOTIDE SEQUENCE [LARGE SCALE GENOMIC DNA]</scope>
    <source>
        <strain evidence="4 5">KCTC 29097</strain>
    </source>
</reference>
<dbReference type="Gene3D" id="3.10.105.10">
    <property type="entry name" value="Dipeptide-binding Protein, Domain 3"/>
    <property type="match status" value="1"/>
</dbReference>
<evidence type="ECO:0000313" key="4">
    <source>
        <dbReference type="EMBL" id="RKN36905.1"/>
    </source>
</evidence>
<dbReference type="SUPFAM" id="SSF53850">
    <property type="entry name" value="Periplasmic binding protein-like II"/>
    <property type="match status" value="1"/>
</dbReference>
<feature type="chain" id="PRO_5038720411" evidence="2">
    <location>
        <begin position="26"/>
        <end position="585"/>
    </location>
</feature>
<sequence length="585" mass="63309">MTRFGRTSKLVAAMLGGALVLSACSSDDDGDDDESNNSSGGPSGTVTYGMEQPFDSYNNTTAGANTVANGQVLNSVLTGFWQFGNEDGQPVPNEEFGTFEKVSDDPLTVNYTINDAAVWSDGTPIDCDDVMLWWTAMSGAFDGLFSAVGTQGIEDTAMPDCEPGGKSFSLVYSKPYADWLTAGPGNGNTVIMPAHVVAEQGGFDSPEAFLEALRGDDPSVLQDAADFYNNGWLLNGALPDPSLIPSSGPYMVTGYEPEQSVTLTYNENYWGTPPAAETIVIRQIPDSEQVQALQNGEIDVIQPQPTVDMAQQIDSASGIESQVYNQYTYEHLDFNFNQGPFADSLALRQAFALCVPRETLVENLIQPVVPDAEVLNARNTAPWDPGYDQSVQASQEYIDEFGTQDIDRAHEILEQEDAVGTTVRLATLDNQRRNDAGALIADACNQAGFDVQFSSTADFFDTNGALAQNAFDVAMFAWAGSPDRSGWNSTYRTVQECTPEGKGNNNGCYSNPEMDDLLDQVLRASDEQQAIDLTSQIEALLWQDMVTIPLYQHPGITAWGSTVENVVPNPSQNGIVWNVAEWSKS</sequence>
<dbReference type="Pfam" id="PF00496">
    <property type="entry name" value="SBP_bac_5"/>
    <property type="match status" value="1"/>
</dbReference>
<dbReference type="InterPro" id="IPR000914">
    <property type="entry name" value="SBP_5_dom"/>
</dbReference>
<dbReference type="EMBL" id="RBAL01000030">
    <property type="protein sequence ID" value="RKN36905.1"/>
    <property type="molecule type" value="Genomic_DNA"/>
</dbReference>
<dbReference type="InterPro" id="IPR030678">
    <property type="entry name" value="Peptide/Ni-bd"/>
</dbReference>
<proteinExistence type="predicted"/>
<dbReference type="GO" id="GO:0015833">
    <property type="term" value="P:peptide transport"/>
    <property type="evidence" value="ECO:0007669"/>
    <property type="project" value="TreeGrafter"/>
</dbReference>
<feature type="compositionally biased region" description="Acidic residues" evidence="1">
    <location>
        <begin position="26"/>
        <end position="35"/>
    </location>
</feature>